<name>A0A2W4ZSI0_9BACT</name>
<reference evidence="1 2" key="1">
    <citation type="submission" date="2017-08" db="EMBL/GenBank/DDBJ databases">
        <title>Infants hospitalized years apart are colonized by the same room-sourced microbial strains.</title>
        <authorList>
            <person name="Brooks B."/>
            <person name="Olm M.R."/>
            <person name="Firek B.A."/>
            <person name="Baker R."/>
            <person name="Thomas B.C."/>
            <person name="Morowitz M.J."/>
            <person name="Banfield J.F."/>
        </authorList>
    </citation>
    <scope>NUCLEOTIDE SEQUENCE [LARGE SCALE GENOMIC DNA]</scope>
    <source>
        <strain evidence="1">S2_018_000_R2_104</strain>
    </source>
</reference>
<gene>
    <name evidence="1" type="ORF">DI626_08830</name>
</gene>
<evidence type="ECO:0000313" key="2">
    <source>
        <dbReference type="Proteomes" id="UP000249557"/>
    </source>
</evidence>
<proteinExistence type="predicted"/>
<organism evidence="1 2">
    <name type="scientific">Micavibrio aeruginosavorus</name>
    <dbReference type="NCBI Taxonomy" id="349221"/>
    <lineage>
        <taxon>Bacteria</taxon>
        <taxon>Pseudomonadati</taxon>
        <taxon>Bdellovibrionota</taxon>
        <taxon>Bdellovibrionia</taxon>
        <taxon>Bdellovibrionales</taxon>
        <taxon>Pseudobdellovibrionaceae</taxon>
        <taxon>Micavibrio</taxon>
    </lineage>
</organism>
<protein>
    <submittedName>
        <fullName evidence="1">Uncharacterized protein</fullName>
    </submittedName>
</protein>
<accession>A0A2W4ZSI0</accession>
<evidence type="ECO:0000313" key="1">
    <source>
        <dbReference type="EMBL" id="PZO83712.1"/>
    </source>
</evidence>
<dbReference type="Proteomes" id="UP000249557">
    <property type="component" value="Unassembled WGS sequence"/>
</dbReference>
<sequence length="168" mass="19259">MIKALAIISGPRQRTTEYMNGMRDGYYDLVFLMDAATKKPFAFMTLQNERRMHALTQKLSPVFTVAAKDTLNDPKAFEREDAYVQKNEGRRALYMVCKTDHLGLLGFDQTKIHVFMPEKPGDVYRYYNGKDGPVFKKDEMATRTLMAAYREISSSPASRLAAPRYNHS</sequence>
<dbReference type="AlphaFoldDB" id="A0A2W4ZSI0"/>
<comment type="caution">
    <text evidence="1">The sequence shown here is derived from an EMBL/GenBank/DDBJ whole genome shotgun (WGS) entry which is preliminary data.</text>
</comment>
<dbReference type="EMBL" id="QFNK01000200">
    <property type="protein sequence ID" value="PZO83712.1"/>
    <property type="molecule type" value="Genomic_DNA"/>
</dbReference>